<evidence type="ECO:0000313" key="1">
    <source>
        <dbReference type="Proteomes" id="UP000887565"/>
    </source>
</evidence>
<name>A0A915J1U9_ROMCU</name>
<dbReference type="WBParaSite" id="nRc.2.0.1.t19868-RA">
    <property type="protein sequence ID" value="nRc.2.0.1.t19868-RA"/>
    <property type="gene ID" value="nRc.2.0.1.g19868"/>
</dbReference>
<dbReference type="AlphaFoldDB" id="A0A915J1U9"/>
<dbReference type="Proteomes" id="UP000887565">
    <property type="component" value="Unplaced"/>
</dbReference>
<sequence length="97" mass="11151">RSFSLCKAQSKIPTRQGERLEAVNNDRYPITILQATDQMASTSCVSYVYRVSGVKVGFKAHNVKIFMELEQICKFMPLAYHLAWPRSRVECDFETSQ</sequence>
<evidence type="ECO:0000313" key="2">
    <source>
        <dbReference type="WBParaSite" id="nRc.2.0.1.t19868-RA"/>
    </source>
</evidence>
<proteinExistence type="predicted"/>
<keyword evidence="1" id="KW-1185">Reference proteome</keyword>
<protein>
    <submittedName>
        <fullName evidence="2">Uncharacterized protein</fullName>
    </submittedName>
</protein>
<reference evidence="2" key="1">
    <citation type="submission" date="2022-11" db="UniProtKB">
        <authorList>
            <consortium name="WormBaseParasite"/>
        </authorList>
    </citation>
    <scope>IDENTIFICATION</scope>
</reference>
<organism evidence="1 2">
    <name type="scientific">Romanomermis culicivorax</name>
    <name type="common">Nematode worm</name>
    <dbReference type="NCBI Taxonomy" id="13658"/>
    <lineage>
        <taxon>Eukaryota</taxon>
        <taxon>Metazoa</taxon>
        <taxon>Ecdysozoa</taxon>
        <taxon>Nematoda</taxon>
        <taxon>Enoplea</taxon>
        <taxon>Dorylaimia</taxon>
        <taxon>Mermithida</taxon>
        <taxon>Mermithoidea</taxon>
        <taxon>Mermithidae</taxon>
        <taxon>Romanomermis</taxon>
    </lineage>
</organism>
<accession>A0A915J1U9</accession>